<sequence length="122" mass="13235">SKASQCRKKNTIIGLISTDDQWCEDANGVVQIIEHSFNDIFHSSWPSEASLSRVTDLVSPKVTDAINVALTAPTSMEEIKQTIMNIGVTKAPGRMVLLSVLPKILVYGGYHLIPGVQQGASR</sequence>
<reference evidence="2" key="1">
    <citation type="submission" date="2016-06" db="EMBL/GenBank/DDBJ databases">
        <title>Parallel loss of symbiosis genes in relatives of nitrogen-fixing non-legume Parasponia.</title>
        <authorList>
            <person name="Van Velzen R."/>
            <person name="Holmer R."/>
            <person name="Bu F."/>
            <person name="Rutten L."/>
            <person name="Van Zeijl A."/>
            <person name="Liu W."/>
            <person name="Santuari L."/>
            <person name="Cao Q."/>
            <person name="Sharma T."/>
            <person name="Shen D."/>
            <person name="Roswanjaya Y."/>
            <person name="Wardhani T."/>
            <person name="Kalhor M.S."/>
            <person name="Jansen J."/>
            <person name="Van den Hoogen J."/>
            <person name="Gungor B."/>
            <person name="Hartog M."/>
            <person name="Hontelez J."/>
            <person name="Verver J."/>
            <person name="Yang W.-C."/>
            <person name="Schijlen E."/>
            <person name="Repin R."/>
            <person name="Schilthuizen M."/>
            <person name="Schranz E."/>
            <person name="Heidstra R."/>
            <person name="Miyata K."/>
            <person name="Fedorova E."/>
            <person name="Kohlen W."/>
            <person name="Bisseling T."/>
            <person name="Smit S."/>
            <person name="Geurts R."/>
        </authorList>
    </citation>
    <scope>NUCLEOTIDE SEQUENCE [LARGE SCALE GENOMIC DNA]</scope>
    <source>
        <strain evidence="2">cv. WU1-14</strain>
    </source>
</reference>
<proteinExistence type="predicted"/>
<accession>A0A2P5A5K7</accession>
<protein>
    <submittedName>
        <fullName evidence="1">Uncharacterized protein</fullName>
    </submittedName>
</protein>
<comment type="caution">
    <text evidence="1">The sequence shown here is derived from an EMBL/GenBank/DDBJ whole genome shotgun (WGS) entry which is preliminary data.</text>
</comment>
<evidence type="ECO:0000313" key="1">
    <source>
        <dbReference type="EMBL" id="PON31814.1"/>
    </source>
</evidence>
<dbReference type="Proteomes" id="UP000237105">
    <property type="component" value="Unassembled WGS sequence"/>
</dbReference>
<dbReference type="EMBL" id="JXTB01000921">
    <property type="protein sequence ID" value="PON31814.1"/>
    <property type="molecule type" value="Genomic_DNA"/>
</dbReference>
<organism evidence="1 2">
    <name type="scientific">Parasponia andersonii</name>
    <name type="common">Sponia andersonii</name>
    <dbReference type="NCBI Taxonomy" id="3476"/>
    <lineage>
        <taxon>Eukaryota</taxon>
        <taxon>Viridiplantae</taxon>
        <taxon>Streptophyta</taxon>
        <taxon>Embryophyta</taxon>
        <taxon>Tracheophyta</taxon>
        <taxon>Spermatophyta</taxon>
        <taxon>Magnoliopsida</taxon>
        <taxon>eudicotyledons</taxon>
        <taxon>Gunneridae</taxon>
        <taxon>Pentapetalae</taxon>
        <taxon>rosids</taxon>
        <taxon>fabids</taxon>
        <taxon>Rosales</taxon>
        <taxon>Cannabaceae</taxon>
        <taxon>Parasponia</taxon>
    </lineage>
</organism>
<gene>
    <name evidence="1" type="ORF">PanWU01x14_366640</name>
</gene>
<evidence type="ECO:0000313" key="2">
    <source>
        <dbReference type="Proteomes" id="UP000237105"/>
    </source>
</evidence>
<keyword evidence="2" id="KW-1185">Reference proteome</keyword>
<feature type="non-terminal residue" evidence="1">
    <location>
        <position position="1"/>
    </location>
</feature>
<dbReference type="OrthoDB" id="1304107at2759"/>
<name>A0A2P5A5K7_PARAD</name>
<dbReference type="AlphaFoldDB" id="A0A2P5A5K7"/>